<feature type="compositionally biased region" description="Polar residues" evidence="11">
    <location>
        <begin position="452"/>
        <end position="462"/>
    </location>
</feature>
<dbReference type="CDD" id="cd07473">
    <property type="entry name" value="Peptidases_S8_Subtilisin_like"/>
    <property type="match status" value="1"/>
</dbReference>
<dbReference type="PROSITE" id="PS00138">
    <property type="entry name" value="SUBTILASE_SER"/>
    <property type="match status" value="1"/>
</dbReference>
<evidence type="ECO:0000256" key="6">
    <source>
        <dbReference type="ARBA" id="ARBA00022801"/>
    </source>
</evidence>
<evidence type="ECO:0000256" key="3">
    <source>
        <dbReference type="ARBA" id="ARBA00022525"/>
    </source>
</evidence>
<feature type="region of interest" description="Disordered" evidence="11">
    <location>
        <begin position="414"/>
        <end position="463"/>
    </location>
</feature>
<evidence type="ECO:0000256" key="8">
    <source>
        <dbReference type="ARBA" id="ARBA00022837"/>
    </source>
</evidence>
<dbReference type="InterPro" id="IPR022398">
    <property type="entry name" value="Peptidase_S8_His-AS"/>
</dbReference>
<evidence type="ECO:0000256" key="9">
    <source>
        <dbReference type="PROSITE-ProRule" id="PRU01240"/>
    </source>
</evidence>
<keyword evidence="3" id="KW-0964">Secreted</keyword>
<feature type="region of interest" description="Disordered" evidence="11">
    <location>
        <begin position="646"/>
        <end position="673"/>
    </location>
</feature>
<dbReference type="InterPro" id="IPR023827">
    <property type="entry name" value="Peptidase_S8_Asp-AS"/>
</dbReference>
<dbReference type="InterPro" id="IPR034204">
    <property type="entry name" value="PfSUB1-like_cat_dom"/>
</dbReference>
<dbReference type="Pfam" id="PF00082">
    <property type="entry name" value="Peptidase_S8"/>
    <property type="match status" value="1"/>
</dbReference>
<dbReference type="PROSITE" id="PS51892">
    <property type="entry name" value="SUBTILASE"/>
    <property type="match status" value="1"/>
</dbReference>
<feature type="active site" description="Charge relay system" evidence="9">
    <location>
        <position position="1005"/>
    </location>
</feature>
<dbReference type="GO" id="GO:0004252">
    <property type="term" value="F:serine-type endopeptidase activity"/>
    <property type="evidence" value="ECO:0007669"/>
    <property type="project" value="UniProtKB-UniRule"/>
</dbReference>
<feature type="active site" description="Charge relay system" evidence="9">
    <location>
        <position position="950"/>
    </location>
</feature>
<reference evidence="13 14" key="1">
    <citation type="submission" date="2019-03" db="EMBL/GenBank/DDBJ databases">
        <title>Deep-cultivation of Planctomycetes and their phenomic and genomic characterization uncovers novel biology.</title>
        <authorList>
            <person name="Wiegand S."/>
            <person name="Jogler M."/>
            <person name="Boedeker C."/>
            <person name="Pinto D."/>
            <person name="Vollmers J."/>
            <person name="Rivas-Marin E."/>
            <person name="Kohn T."/>
            <person name="Peeters S.H."/>
            <person name="Heuer A."/>
            <person name="Rast P."/>
            <person name="Oberbeckmann S."/>
            <person name="Bunk B."/>
            <person name="Jeske O."/>
            <person name="Meyerdierks A."/>
            <person name="Storesund J.E."/>
            <person name="Kallscheuer N."/>
            <person name="Luecker S."/>
            <person name="Lage O.M."/>
            <person name="Pohl T."/>
            <person name="Merkel B.J."/>
            <person name="Hornburger P."/>
            <person name="Mueller R.-W."/>
            <person name="Bruemmer F."/>
            <person name="Labrenz M."/>
            <person name="Spormann A.M."/>
            <person name="Op den Camp H."/>
            <person name="Overmann J."/>
            <person name="Amann R."/>
            <person name="Jetten M.S.M."/>
            <person name="Mascher T."/>
            <person name="Medema M.H."/>
            <person name="Devos D.P."/>
            <person name="Kaster A.-K."/>
            <person name="Ovreas L."/>
            <person name="Rohde M."/>
            <person name="Galperin M.Y."/>
            <person name="Jogler C."/>
        </authorList>
    </citation>
    <scope>NUCLEOTIDE SEQUENCE [LARGE SCALE GENOMIC DNA]</scope>
    <source>
        <strain evidence="13 14">V144</strain>
    </source>
</reference>
<evidence type="ECO:0000256" key="11">
    <source>
        <dbReference type="SAM" id="MobiDB-lite"/>
    </source>
</evidence>
<keyword evidence="4 9" id="KW-0645">Protease</keyword>
<evidence type="ECO:0000259" key="12">
    <source>
        <dbReference type="Pfam" id="PF00082"/>
    </source>
</evidence>
<dbReference type="EMBL" id="CP037920">
    <property type="protein sequence ID" value="QDT97141.1"/>
    <property type="molecule type" value="Genomic_DNA"/>
</dbReference>
<feature type="active site" description="Charge relay system" evidence="9">
    <location>
        <position position="1182"/>
    </location>
</feature>
<dbReference type="GO" id="GO:0006508">
    <property type="term" value="P:proteolysis"/>
    <property type="evidence" value="ECO:0007669"/>
    <property type="project" value="UniProtKB-KW"/>
</dbReference>
<dbReference type="Gene3D" id="3.40.50.200">
    <property type="entry name" value="Peptidase S8/S53 domain"/>
    <property type="match status" value="1"/>
</dbReference>
<evidence type="ECO:0000313" key="13">
    <source>
        <dbReference type="EMBL" id="QDT97141.1"/>
    </source>
</evidence>
<sequence length="1345" mass="147961">MFCYLFSMRSATIIVTTILTSLVVQSHIVRAQSGQQSSVDAARQAYWDKRAEYSKVLRKLKGMSPLEYTVEERQEVIAEMEKLAVERNILFGRYKAATNLANLARRSRKLPTDPREYTDADLKEADRRNKIAVNNDPYLTKEERAKIYEHLNGSNLEAAYQTVMQSGGVDYDDIPLSTFSGRIYFINHGGKGDFSAHGSLIIPDPTSSTGYREFTGWGEGVSGSSTYYEKAVSLLGVPLAATFNVTSFEALMSPDSGAYATVVFISRGQHQQLLKAAHEFVKEINEEGATYSWLTSGNTTHNCCSVVRALMYRVDIRIPDSGARNFDNAKFLEGDFEDYNRGYRSIEVPRWYRVKYGAVHEWYNKHLDTGNTGNLSRPNPELQPENPYLHPDRWVGGVIGGVLKADREDVFDRFNDPDGDGLIDEEKYGTDPQNWDSDGDGISDGQEVENGWNPNQPTTLPTPSKVAIKTDEIKKVTSPGAGNGNLFPLGPKKKIDLFPLLEKIPNAGKPIILESDDFDKDALATLEVNRLFRKRQEPRVIEDEFGVVIQRIDEYGRTTFIRDENGSSITVNYDKSTKTEAPNFVSEFFETETGINFGDDIVSDVGGYYLTPGKDDVRRPLDLDEFEPPSGYKYIPDRQVVDEIEISDQSDVNHRPKTLTPPGTVSYTGSGFEGEWQDTLEDRLSQLSENNGPDLLGPPDLLDPPAMLPDANLEGSDDIAVYNDGPFYLDMSSENPNSYVPINGVGFDNVWFPLKDAIELAREQMGGIDINSIVALPGTVSYTGSGFEGEWQDTLEDRLSQLSENNGSDLSGPPGSNFYVHDDWKIRNNLTLSLGLRLDDDFVNGDDAQDDGPIVVIDDQEQSFVTEFTVTKTADGAFSFKVVPPGEGNAIRYTLSATPGDQFAVGRGAWGQTGRDQWALEKIGLTPQVHSQILSNADVTADSVIVAVIDSGVDFRHPELWGQLWRNQGEIPFNGRDDDQNGYVDDVYGFNTQSGSSNIIDDNGHGTHVAGIIAARWDSRGIAGIAPQCQIMTIKAFDEQGKSDAARVALGIRYAVLNNAKIIHISAESSGTTDLDQAMIDWARSKGVLVVAASGSRGRDTTNVAPASLKGILTVGACDQNDKRSNFSGWGQHVDLVAPGIDILSLRAQGTDFMHTMAGGALGIKENERVVNQRWYRAEGTSFAAPLVTGVAAALWAAHPELTAEQIKTKLIMSCDDIESPGWDILTGAGRLNAAKALKADSDHYLGTKILKVSSRNQNGQRTLVVPGEASGTQFKRRWLQLAFGTNPGDSDWQTITVNEVPVNNGILGEIPGTLLNRRGTWTIRSTVQDSRGTVRQAQVTIRIK</sequence>
<dbReference type="PROSITE" id="PS00137">
    <property type="entry name" value="SUBTILASE_HIS"/>
    <property type="match status" value="1"/>
</dbReference>
<evidence type="ECO:0000256" key="10">
    <source>
        <dbReference type="RuleBase" id="RU003355"/>
    </source>
</evidence>
<dbReference type="Pfam" id="PF18884">
    <property type="entry name" value="TSP3_bac"/>
    <property type="match status" value="1"/>
</dbReference>
<keyword evidence="7 9" id="KW-0720">Serine protease</keyword>
<evidence type="ECO:0000256" key="5">
    <source>
        <dbReference type="ARBA" id="ARBA00022729"/>
    </source>
</evidence>
<dbReference type="PANTHER" id="PTHR43399:SF4">
    <property type="entry name" value="CELL WALL-ASSOCIATED PROTEASE"/>
    <property type="match status" value="1"/>
</dbReference>
<dbReference type="InterPro" id="IPR023828">
    <property type="entry name" value="Peptidase_S8_Ser-AS"/>
</dbReference>
<keyword evidence="8" id="KW-0106">Calcium</keyword>
<feature type="domain" description="Peptidase S8/S53" evidence="12">
    <location>
        <begin position="943"/>
        <end position="1230"/>
    </location>
</feature>
<dbReference type="InterPro" id="IPR000209">
    <property type="entry name" value="Peptidase_S8/S53_dom"/>
</dbReference>
<gene>
    <name evidence="13" type="ORF">V144x_26120</name>
</gene>
<dbReference type="KEGG" id="gaw:V144x_26120"/>
<evidence type="ECO:0000256" key="4">
    <source>
        <dbReference type="ARBA" id="ARBA00022670"/>
    </source>
</evidence>
<evidence type="ECO:0000256" key="2">
    <source>
        <dbReference type="ARBA" id="ARBA00011073"/>
    </source>
</evidence>
<dbReference type="InterPro" id="IPR015500">
    <property type="entry name" value="Peptidase_S8_subtilisin-rel"/>
</dbReference>
<keyword evidence="6 9" id="KW-0378">Hydrolase</keyword>
<organism evidence="13 14">
    <name type="scientific">Gimesia aquarii</name>
    <dbReference type="NCBI Taxonomy" id="2527964"/>
    <lineage>
        <taxon>Bacteria</taxon>
        <taxon>Pseudomonadati</taxon>
        <taxon>Planctomycetota</taxon>
        <taxon>Planctomycetia</taxon>
        <taxon>Planctomycetales</taxon>
        <taxon>Planctomycetaceae</taxon>
        <taxon>Gimesia</taxon>
    </lineage>
</organism>
<accession>A0A517VVW4</accession>
<protein>
    <submittedName>
        <fullName evidence="13">Thermophilic serine proteinase</fullName>
        <ecNumber evidence="13">3.4.21.-</ecNumber>
    </submittedName>
</protein>
<name>A0A517VVW4_9PLAN</name>
<dbReference type="EC" id="3.4.21.-" evidence="13"/>
<dbReference type="InterPro" id="IPR059100">
    <property type="entry name" value="TSP3_bac"/>
</dbReference>
<dbReference type="InterPro" id="IPR036852">
    <property type="entry name" value="Peptidase_S8/S53_dom_sf"/>
</dbReference>
<proteinExistence type="inferred from homology"/>
<comment type="similarity">
    <text evidence="2 9 10">Belongs to the peptidase S8 family.</text>
</comment>
<evidence type="ECO:0000256" key="1">
    <source>
        <dbReference type="ARBA" id="ARBA00004613"/>
    </source>
</evidence>
<dbReference type="InterPro" id="IPR051048">
    <property type="entry name" value="Peptidase_S8/S53_subtilisin"/>
</dbReference>
<comment type="subcellular location">
    <subcellularLocation>
        <location evidence="1">Secreted</location>
    </subcellularLocation>
</comment>
<dbReference type="PANTHER" id="PTHR43399">
    <property type="entry name" value="SUBTILISIN-RELATED"/>
    <property type="match status" value="1"/>
</dbReference>
<keyword evidence="5" id="KW-0732">Signal</keyword>
<dbReference type="SUPFAM" id="SSF52743">
    <property type="entry name" value="Subtilisin-like"/>
    <property type="match status" value="1"/>
</dbReference>
<dbReference type="PRINTS" id="PR00723">
    <property type="entry name" value="SUBTILISIN"/>
</dbReference>
<evidence type="ECO:0000256" key="7">
    <source>
        <dbReference type="ARBA" id="ARBA00022825"/>
    </source>
</evidence>
<evidence type="ECO:0000313" key="14">
    <source>
        <dbReference type="Proteomes" id="UP000318704"/>
    </source>
</evidence>
<dbReference type="Proteomes" id="UP000318704">
    <property type="component" value="Chromosome"/>
</dbReference>
<dbReference type="PROSITE" id="PS00136">
    <property type="entry name" value="SUBTILASE_ASP"/>
    <property type="match status" value="1"/>
</dbReference>
<dbReference type="RefSeq" id="WP_144985517.1">
    <property type="nucleotide sequence ID" value="NZ_CP037920.1"/>
</dbReference>